<dbReference type="InterPro" id="IPR013078">
    <property type="entry name" value="His_Pase_superF_clade-1"/>
</dbReference>
<dbReference type="GO" id="GO:0016791">
    <property type="term" value="F:phosphatase activity"/>
    <property type="evidence" value="ECO:0007669"/>
    <property type="project" value="TreeGrafter"/>
</dbReference>
<dbReference type="SUPFAM" id="SSF53254">
    <property type="entry name" value="Phosphoglycerate mutase-like"/>
    <property type="match status" value="1"/>
</dbReference>
<dbReference type="AlphaFoldDB" id="A0AAN7VQV2"/>
<dbReference type="Proteomes" id="UP001310594">
    <property type="component" value="Unassembled WGS sequence"/>
</dbReference>
<evidence type="ECO:0000313" key="2">
    <source>
        <dbReference type="Proteomes" id="UP001310594"/>
    </source>
</evidence>
<dbReference type="PANTHER" id="PTHR48100">
    <property type="entry name" value="BROAD-SPECIFICITY PHOSPHATASE YOR283W-RELATED"/>
    <property type="match status" value="1"/>
</dbReference>
<dbReference type="CDD" id="cd07067">
    <property type="entry name" value="HP_PGM_like"/>
    <property type="match status" value="1"/>
</dbReference>
<protein>
    <submittedName>
        <fullName evidence="1">Phosphoglycerate mutase pmu1</fullName>
    </submittedName>
</protein>
<reference evidence="1" key="1">
    <citation type="submission" date="2023-08" db="EMBL/GenBank/DDBJ databases">
        <title>Black Yeasts Isolated from many extreme environments.</title>
        <authorList>
            <person name="Coleine C."/>
            <person name="Stajich J.E."/>
            <person name="Selbmann L."/>
        </authorList>
    </citation>
    <scope>NUCLEOTIDE SEQUENCE</scope>
    <source>
        <strain evidence="1">CCFEE 5810</strain>
    </source>
</reference>
<dbReference type="PANTHER" id="PTHR48100:SF1">
    <property type="entry name" value="HISTIDINE PHOSPHATASE FAMILY PROTEIN-RELATED"/>
    <property type="match status" value="1"/>
</dbReference>
<gene>
    <name evidence="1" type="primary">PMU1_2</name>
    <name evidence="1" type="ORF">LTR97_006558</name>
</gene>
<dbReference type="Pfam" id="PF00300">
    <property type="entry name" value="His_Phos_1"/>
    <property type="match status" value="1"/>
</dbReference>
<dbReference type="GO" id="GO:0005737">
    <property type="term" value="C:cytoplasm"/>
    <property type="evidence" value="ECO:0007669"/>
    <property type="project" value="TreeGrafter"/>
</dbReference>
<dbReference type="InterPro" id="IPR050275">
    <property type="entry name" value="PGM_Phosphatase"/>
</dbReference>
<comment type="caution">
    <text evidence="1">The sequence shown here is derived from an EMBL/GenBank/DDBJ whole genome shotgun (WGS) entry which is preliminary data.</text>
</comment>
<dbReference type="Gene3D" id="3.40.50.1240">
    <property type="entry name" value="Phosphoglycerate mutase-like"/>
    <property type="match status" value="1"/>
</dbReference>
<dbReference type="InterPro" id="IPR029033">
    <property type="entry name" value="His_PPase_superfam"/>
</dbReference>
<sequence>MFDYQTVDGYFMQSDPSTDPVGPDEKYPVYFDYTKHNFGLIAAEHYPNQGNQIDYKDRTPWQRFTSFLNALPATSPPGTQYRLLYLARHGEGYHNVAEAFYGTKAWDEKWSKLDGNGTSVWSDAHLTATGEQQARDAGKFLTGQFSSEVKMPLPGEWYVSPLTRCLETANLTWDGFNGSSTKPIIKEMVREVMGEHTCDRRSSRTVIHDTVPEWTIEDGFAEEDELWRADHRETWAEHDVRSRAFLDEVFANEEGSKIVSVTAHSGTIASLLRVTGHRKFPLQTGGMMPIFVKATRND</sequence>
<dbReference type="EMBL" id="JAVRQU010000009">
    <property type="protein sequence ID" value="KAK5698909.1"/>
    <property type="molecule type" value="Genomic_DNA"/>
</dbReference>
<organism evidence="1 2">
    <name type="scientific">Elasticomyces elasticus</name>
    <dbReference type="NCBI Taxonomy" id="574655"/>
    <lineage>
        <taxon>Eukaryota</taxon>
        <taxon>Fungi</taxon>
        <taxon>Dikarya</taxon>
        <taxon>Ascomycota</taxon>
        <taxon>Pezizomycotina</taxon>
        <taxon>Dothideomycetes</taxon>
        <taxon>Dothideomycetidae</taxon>
        <taxon>Mycosphaerellales</taxon>
        <taxon>Teratosphaeriaceae</taxon>
        <taxon>Elasticomyces</taxon>
    </lineage>
</organism>
<proteinExistence type="predicted"/>
<dbReference type="SMART" id="SM00855">
    <property type="entry name" value="PGAM"/>
    <property type="match status" value="1"/>
</dbReference>
<name>A0AAN7VQV2_9PEZI</name>
<evidence type="ECO:0000313" key="1">
    <source>
        <dbReference type="EMBL" id="KAK5698909.1"/>
    </source>
</evidence>
<accession>A0AAN7VQV2</accession>